<feature type="compositionally biased region" description="Low complexity" evidence="1">
    <location>
        <begin position="47"/>
        <end position="57"/>
    </location>
</feature>
<gene>
    <name evidence="2" type="ORF">APUU_40776S</name>
</gene>
<feature type="region of interest" description="Disordered" evidence="1">
    <location>
        <begin position="26"/>
        <end position="61"/>
    </location>
</feature>
<dbReference type="AlphaFoldDB" id="A0A7R7XND1"/>
<dbReference type="InterPro" id="IPR009003">
    <property type="entry name" value="Peptidase_S1_PA"/>
</dbReference>
<dbReference type="RefSeq" id="XP_041556526.1">
    <property type="nucleotide sequence ID" value="XM_041703886.1"/>
</dbReference>
<evidence type="ECO:0000256" key="1">
    <source>
        <dbReference type="SAM" id="MobiDB-lite"/>
    </source>
</evidence>
<dbReference type="GeneID" id="64974337"/>
<accession>A0A7R7XND1</accession>
<dbReference type="SUPFAM" id="SSF50494">
    <property type="entry name" value="Trypsin-like serine proteases"/>
    <property type="match status" value="1"/>
</dbReference>
<evidence type="ECO:0000313" key="3">
    <source>
        <dbReference type="Proteomes" id="UP000654913"/>
    </source>
</evidence>
<dbReference type="Proteomes" id="UP000654913">
    <property type="component" value="Chromosome 4"/>
</dbReference>
<dbReference type="EMBL" id="AP024446">
    <property type="protein sequence ID" value="BCS24332.1"/>
    <property type="molecule type" value="Genomic_DNA"/>
</dbReference>
<reference evidence="2" key="1">
    <citation type="submission" date="2021-01" db="EMBL/GenBank/DDBJ databases">
        <authorList>
            <consortium name="Aspergillus puulaauensis MK2 genome sequencing consortium"/>
            <person name="Kazuki M."/>
            <person name="Futagami T."/>
        </authorList>
    </citation>
    <scope>NUCLEOTIDE SEQUENCE</scope>
    <source>
        <strain evidence="2">MK2</strain>
    </source>
</reference>
<protein>
    <submittedName>
        <fullName evidence="2">Uncharacterized protein</fullName>
    </submittedName>
</protein>
<organism evidence="2 3">
    <name type="scientific">Aspergillus puulaauensis</name>
    <dbReference type="NCBI Taxonomy" id="1220207"/>
    <lineage>
        <taxon>Eukaryota</taxon>
        <taxon>Fungi</taxon>
        <taxon>Dikarya</taxon>
        <taxon>Ascomycota</taxon>
        <taxon>Pezizomycotina</taxon>
        <taxon>Eurotiomycetes</taxon>
        <taxon>Eurotiomycetidae</taxon>
        <taxon>Eurotiales</taxon>
        <taxon>Aspergillaceae</taxon>
        <taxon>Aspergillus</taxon>
    </lineage>
</organism>
<name>A0A7R7XND1_9EURO</name>
<keyword evidence="3" id="KW-1185">Reference proteome</keyword>
<sequence length="636" mass="71576">MATLMPNPLFCPFLTTELVHASATFQPQPKTLFDPSPPPARSRRSEGSSTDTTPTPDADGFIETDLRAGGPKLCESPCETIRKPPTNMKNLNRFRGPGSSQLKTKISDICRDDNVRPDYMEFCGRRSMYEPDRIPIVTLVVVTKRDYPSQTSWTIVSRKIFHYLQGSGITDVSVEIIDEDFEEDPQIHACVPSDAIFPIWKQVAMEIFHNIDCRGVFTIGCFRIGDEDDRLKCPPTILLGVDRSVKRDWKPARDTIVAILDKRGLIDVAVTIHKDNKVARRRGISDREGFAAEDCRKDPNFGTCLSPWDRKDEQGTLGGWVEVQNPKNGVWSTFALTCAHCCFPRECAVSPEDRQMVRHWTQQGVRVYDEHKKRLLPIDSPSYRDIRTELDVLAKQIEGFESMEQYRRVEELRANDEFVVPSWERDWKNISAALTRRQKERHTIKEFLHDNQNGSRLGTVFAASGLREVISTDDPKSLSIRDWALVRVDAGRAVGKNTFQSPPEFDVADLSELTEFGSRLPALDEELFKIGRATGYTKAKYGNLYSCNIATKTVNGKKEDVPTWEHVFLGAAHGYPAVDQGDSGSLVFNKLGTVLGMIFGGNGQCNLGYFTATHDLLSDIKHITGVQEIRIQDGIN</sequence>
<evidence type="ECO:0000313" key="2">
    <source>
        <dbReference type="EMBL" id="BCS24332.1"/>
    </source>
</evidence>
<proteinExistence type="predicted"/>
<reference evidence="2" key="2">
    <citation type="submission" date="2021-02" db="EMBL/GenBank/DDBJ databases">
        <title>Aspergillus puulaauensis MK2 genome sequence.</title>
        <authorList>
            <person name="Futagami T."/>
            <person name="Mori K."/>
            <person name="Kadooka C."/>
            <person name="Tanaka T."/>
        </authorList>
    </citation>
    <scope>NUCLEOTIDE SEQUENCE</scope>
    <source>
        <strain evidence="2">MK2</strain>
    </source>
</reference>
<dbReference type="OrthoDB" id="5424209at2759"/>
<dbReference type="KEGG" id="apuu:APUU_40776S"/>